<sequence>MSFRRKNKSVFFSHPMFFRHSHRQLHTRGAERVPHRRQQELPAANPHGVVASPCRVLHQNVPGVSRIRSLPENTGACRHRLQRRTRRPLVVTVLERIRNGPRQHRGQVDNHPVNPNVGVGSH</sequence>
<dbReference type="Proteomes" id="UP000257109">
    <property type="component" value="Unassembled WGS sequence"/>
</dbReference>
<organism evidence="2 3">
    <name type="scientific">Mucuna pruriens</name>
    <name type="common">Velvet bean</name>
    <name type="synonym">Dolichos pruriens</name>
    <dbReference type="NCBI Taxonomy" id="157652"/>
    <lineage>
        <taxon>Eukaryota</taxon>
        <taxon>Viridiplantae</taxon>
        <taxon>Streptophyta</taxon>
        <taxon>Embryophyta</taxon>
        <taxon>Tracheophyta</taxon>
        <taxon>Spermatophyta</taxon>
        <taxon>Magnoliopsida</taxon>
        <taxon>eudicotyledons</taxon>
        <taxon>Gunneridae</taxon>
        <taxon>Pentapetalae</taxon>
        <taxon>rosids</taxon>
        <taxon>fabids</taxon>
        <taxon>Fabales</taxon>
        <taxon>Fabaceae</taxon>
        <taxon>Papilionoideae</taxon>
        <taxon>50 kb inversion clade</taxon>
        <taxon>NPAAA clade</taxon>
        <taxon>indigoferoid/millettioid clade</taxon>
        <taxon>Phaseoleae</taxon>
        <taxon>Mucuna</taxon>
    </lineage>
</organism>
<gene>
    <name evidence="2" type="ORF">CR513_59376</name>
</gene>
<name>A0A371E8J1_MUCPR</name>
<keyword evidence="3" id="KW-1185">Reference proteome</keyword>
<proteinExistence type="predicted"/>
<dbReference type="EMBL" id="QJKJ01015572">
    <property type="protein sequence ID" value="RDX62309.1"/>
    <property type="molecule type" value="Genomic_DNA"/>
</dbReference>
<evidence type="ECO:0000313" key="3">
    <source>
        <dbReference type="Proteomes" id="UP000257109"/>
    </source>
</evidence>
<protein>
    <submittedName>
        <fullName evidence="2">Uncharacterized protein</fullName>
    </submittedName>
</protein>
<feature type="non-terminal residue" evidence="2">
    <location>
        <position position="1"/>
    </location>
</feature>
<evidence type="ECO:0000256" key="1">
    <source>
        <dbReference type="SAM" id="MobiDB-lite"/>
    </source>
</evidence>
<feature type="region of interest" description="Disordered" evidence="1">
    <location>
        <begin position="98"/>
        <end position="122"/>
    </location>
</feature>
<dbReference type="AlphaFoldDB" id="A0A371E8J1"/>
<comment type="caution">
    <text evidence="2">The sequence shown here is derived from an EMBL/GenBank/DDBJ whole genome shotgun (WGS) entry which is preliminary data.</text>
</comment>
<accession>A0A371E8J1</accession>
<evidence type="ECO:0000313" key="2">
    <source>
        <dbReference type="EMBL" id="RDX62309.1"/>
    </source>
</evidence>
<reference evidence="2" key="1">
    <citation type="submission" date="2018-05" db="EMBL/GenBank/DDBJ databases">
        <title>Draft genome of Mucuna pruriens seed.</title>
        <authorList>
            <person name="Nnadi N.E."/>
            <person name="Vos R."/>
            <person name="Hasami M.H."/>
            <person name="Devisetty U.K."/>
            <person name="Aguiy J.C."/>
        </authorList>
    </citation>
    <scope>NUCLEOTIDE SEQUENCE [LARGE SCALE GENOMIC DNA]</scope>
    <source>
        <strain evidence="2">JCA_2017</strain>
    </source>
</reference>